<dbReference type="Pfam" id="PF18911">
    <property type="entry name" value="PKD_4"/>
    <property type="match status" value="1"/>
</dbReference>
<dbReference type="PROSITE" id="PS50093">
    <property type="entry name" value="PKD"/>
    <property type="match status" value="1"/>
</dbReference>
<evidence type="ECO:0000256" key="4">
    <source>
        <dbReference type="ARBA" id="ARBA00022825"/>
    </source>
</evidence>
<dbReference type="SMART" id="SM00089">
    <property type="entry name" value="PKD"/>
    <property type="match status" value="1"/>
</dbReference>
<dbReference type="GO" id="GO:0006508">
    <property type="term" value="P:proteolysis"/>
    <property type="evidence" value="ECO:0007669"/>
    <property type="project" value="UniProtKB-KW"/>
</dbReference>
<dbReference type="InterPro" id="IPR000209">
    <property type="entry name" value="Peptidase_S8/S53_dom"/>
</dbReference>
<dbReference type="PROSITE" id="PS00137">
    <property type="entry name" value="SUBTILASE_HIS"/>
    <property type="match status" value="1"/>
</dbReference>
<name>A0A7G7G9C0_9BACT</name>
<dbReference type="Gene3D" id="2.60.40.10">
    <property type="entry name" value="Immunoglobulins"/>
    <property type="match status" value="1"/>
</dbReference>
<dbReference type="InterPro" id="IPR015500">
    <property type="entry name" value="Peptidase_S8_subtilisin-rel"/>
</dbReference>
<dbReference type="InterPro" id="IPR022398">
    <property type="entry name" value="Peptidase_S8_His-AS"/>
</dbReference>
<dbReference type="PROSITE" id="PS51892">
    <property type="entry name" value="SUBTILASE"/>
    <property type="match status" value="1"/>
</dbReference>
<proteinExistence type="inferred from homology"/>
<dbReference type="Pfam" id="PF19081">
    <property type="entry name" value="Ig_7"/>
    <property type="match status" value="1"/>
</dbReference>
<dbReference type="Proteomes" id="UP000515237">
    <property type="component" value="Chromosome"/>
</dbReference>
<sequence>MITRLLLFCFIFALVYGSSAQKRLVPDTVQAKSATALGLLLIKFKPGYSGAANLSRQANQAINPLQQVLSQIKASTFQPKFPRPQSSSYSKPGQVDLTLWYQVQYQRPDLTLTQLRQLLLATGVIDHVEPVYQPQLLYQPNDPLADSVTGKQFYLKQIQAYKAWNIEKGDSSIVIGILDTGNRLSHEDLQSSLKHNYADPIDGLDNDQDGFVDNFSGWDLADDDNDPTDTNGHGTFVTGMAAGSPDNNTGITGVGFNCRYLPIKVFPSKPNGNFAGYEAIVYAADHGCQVINLSWGGENPYSQFEQDVINYAVINKNAVVVAAGGNTPKETYFYPASYENVLAVSAVNKNDVKDPSQTYNYQIDLTAPGIAVTTTSNNSNNAYAAVGGSSFASPVVAAAASLLRHHFPDYTARQIAEQLRVMADNNYGAGTNQNYPEKLGYGRVNVYRALTASAPKAVRNTNHNADYQKAFAGNVMPITGTFQNILSPTNNLFITLSSASPYVSVIRSTFVAGAMATLSTKTNSEQPFQVLISKDIPFNQPVVFRYGYSDGIYTDYQYFTLNLNPNYVTLKINDLQVTVASEGNFGYNDLDPGLGEGVKFKNLGSLLSEGGLLIGTSPEKVSDNIRNEALKSDNNFTSLAGVHFVEEGKRADEEAAGAFRDKYPAQGMVGVKVKQRAFAWQNAPDNQYVILEYQITNTTPDSLTNLHAGLFADWDIANYANNVAEWDSVTRTGYTYQPNLKNVYAGISLLTPQPVTTYALNNPSDNPEAINLTDGFTDADKFTALQNTAKQFQNSGSKGSDVAQVVGANLQFLAPGDSTTLAFAILGAESLPNLQEQARAALHKYQQIKTGPVLVKQIDSVCVGTSATIQPAGGQKFRFYADPEKDTLLNTGRTFTMPPVKTAATYYISNVDSLYESAVTPVTIVPAISTVNFAFSPDPVPASVKGRISFFDSTLLAKQWHWDFGNGTQSQEQNPTAQFTQPGIYPVTLRVTNQYGCVDSLTKNVEIKYADYIQTWQASDFLIFPIPTGQNLTITISEGIDSTNGITVTLLDAIGKQVFTQVTYQTGPTPYNLNNLANGIYYLRISGKGGVITRRVELLR</sequence>
<evidence type="ECO:0000256" key="2">
    <source>
        <dbReference type="ARBA" id="ARBA00022670"/>
    </source>
</evidence>
<dbReference type="PRINTS" id="PR00723">
    <property type="entry name" value="SUBTILISIN"/>
</dbReference>
<evidence type="ECO:0000313" key="8">
    <source>
        <dbReference type="Proteomes" id="UP000515237"/>
    </source>
</evidence>
<dbReference type="Pfam" id="PF00082">
    <property type="entry name" value="Peptidase_S8"/>
    <property type="match status" value="1"/>
</dbReference>
<keyword evidence="4 5" id="KW-0720">Serine protease</keyword>
<keyword evidence="3 5" id="KW-0378">Hydrolase</keyword>
<evidence type="ECO:0000256" key="3">
    <source>
        <dbReference type="ARBA" id="ARBA00022801"/>
    </source>
</evidence>
<dbReference type="PANTHER" id="PTHR43806:SF11">
    <property type="entry name" value="CEREVISIN-RELATED"/>
    <property type="match status" value="1"/>
</dbReference>
<dbReference type="InterPro" id="IPR013783">
    <property type="entry name" value="Ig-like_fold"/>
</dbReference>
<dbReference type="PANTHER" id="PTHR43806">
    <property type="entry name" value="PEPTIDASE S8"/>
    <property type="match status" value="1"/>
</dbReference>
<dbReference type="GO" id="GO:0004252">
    <property type="term" value="F:serine-type endopeptidase activity"/>
    <property type="evidence" value="ECO:0007669"/>
    <property type="project" value="UniProtKB-UniRule"/>
</dbReference>
<dbReference type="KEGG" id="aswu:HUW51_13870"/>
<dbReference type="NCBIfam" id="TIGR04183">
    <property type="entry name" value="Por_Secre_tail"/>
    <property type="match status" value="1"/>
</dbReference>
<protein>
    <submittedName>
        <fullName evidence="7">S8 family serine peptidase</fullName>
    </submittedName>
</protein>
<dbReference type="Gene3D" id="2.60.120.380">
    <property type="match status" value="1"/>
</dbReference>
<dbReference type="InterPro" id="IPR000601">
    <property type="entry name" value="PKD_dom"/>
</dbReference>
<dbReference type="SUPFAM" id="SSF49299">
    <property type="entry name" value="PKD domain"/>
    <property type="match status" value="1"/>
</dbReference>
<feature type="active site" description="Charge relay system" evidence="5">
    <location>
        <position position="179"/>
    </location>
</feature>
<dbReference type="InterPro" id="IPR022409">
    <property type="entry name" value="PKD/Chitinase_dom"/>
</dbReference>
<dbReference type="Gene3D" id="3.40.50.200">
    <property type="entry name" value="Peptidase S8/S53 domain"/>
    <property type="match status" value="1"/>
</dbReference>
<dbReference type="RefSeq" id="WP_185270237.1">
    <property type="nucleotide sequence ID" value="NZ_CP055156.1"/>
</dbReference>
<dbReference type="InterPro" id="IPR036852">
    <property type="entry name" value="Peptidase_S8/S53_dom_sf"/>
</dbReference>
<dbReference type="EMBL" id="CP055156">
    <property type="protein sequence ID" value="QNF33754.1"/>
    <property type="molecule type" value="Genomic_DNA"/>
</dbReference>
<dbReference type="InterPro" id="IPR035986">
    <property type="entry name" value="PKD_dom_sf"/>
</dbReference>
<dbReference type="AlphaFoldDB" id="A0A7G7G9C0"/>
<dbReference type="CDD" id="cd00146">
    <property type="entry name" value="PKD"/>
    <property type="match status" value="1"/>
</dbReference>
<reference evidence="7 8" key="1">
    <citation type="journal article" date="2018" name="Int. J. Syst. Evol. Microbiol.">
        <title>Adhaeribacter swui sp. nov., isolated from wet mud.</title>
        <authorList>
            <person name="Kim D.U."/>
            <person name="Kim K.W."/>
            <person name="Kang M.S."/>
            <person name="Kim J.Y."/>
            <person name="Jang J.H."/>
            <person name="Kim M.K."/>
        </authorList>
    </citation>
    <scope>NUCLEOTIDE SEQUENCE [LARGE SCALE GENOMIC DNA]</scope>
    <source>
        <strain evidence="7 8">KCTC 52873</strain>
    </source>
</reference>
<organism evidence="7 8">
    <name type="scientific">Adhaeribacter swui</name>
    <dbReference type="NCBI Taxonomy" id="2086471"/>
    <lineage>
        <taxon>Bacteria</taxon>
        <taxon>Pseudomonadati</taxon>
        <taxon>Bacteroidota</taxon>
        <taxon>Cytophagia</taxon>
        <taxon>Cytophagales</taxon>
        <taxon>Hymenobacteraceae</taxon>
        <taxon>Adhaeribacter</taxon>
    </lineage>
</organism>
<dbReference type="SUPFAM" id="SSF52743">
    <property type="entry name" value="Subtilisin-like"/>
    <property type="match status" value="1"/>
</dbReference>
<feature type="active site" description="Charge relay system" evidence="5">
    <location>
        <position position="233"/>
    </location>
</feature>
<feature type="domain" description="PKD" evidence="6">
    <location>
        <begin position="960"/>
        <end position="1007"/>
    </location>
</feature>
<feature type="active site" description="Charge relay system" evidence="5">
    <location>
        <position position="390"/>
    </location>
</feature>
<evidence type="ECO:0000256" key="1">
    <source>
        <dbReference type="ARBA" id="ARBA00011073"/>
    </source>
</evidence>
<comment type="similarity">
    <text evidence="1 5">Belongs to the peptidase S8 family.</text>
</comment>
<dbReference type="InterPro" id="IPR026444">
    <property type="entry name" value="Secre_tail"/>
</dbReference>
<evidence type="ECO:0000256" key="5">
    <source>
        <dbReference type="PROSITE-ProRule" id="PRU01240"/>
    </source>
</evidence>
<dbReference type="InterPro" id="IPR044023">
    <property type="entry name" value="Ig_7"/>
</dbReference>
<dbReference type="InterPro" id="IPR050131">
    <property type="entry name" value="Peptidase_S8_subtilisin-like"/>
</dbReference>
<keyword evidence="2 5" id="KW-0645">Protease</keyword>
<keyword evidence="8" id="KW-1185">Reference proteome</keyword>
<evidence type="ECO:0000313" key="7">
    <source>
        <dbReference type="EMBL" id="QNF33754.1"/>
    </source>
</evidence>
<accession>A0A7G7G9C0</accession>
<dbReference type="Pfam" id="PF18962">
    <property type="entry name" value="Por_Secre_tail"/>
    <property type="match status" value="1"/>
</dbReference>
<gene>
    <name evidence="7" type="ORF">HUW51_13870</name>
</gene>
<evidence type="ECO:0000259" key="6">
    <source>
        <dbReference type="PROSITE" id="PS50093"/>
    </source>
</evidence>